<reference evidence="2 3" key="1">
    <citation type="journal article" date="2013" name="Mar. Genomics">
        <title>Expression of sulfatases in Rhodopirellula baltica and the diversity of sulfatases in the genus Rhodopirellula.</title>
        <authorList>
            <person name="Wegner C.E."/>
            <person name="Richter-Heitmann T."/>
            <person name="Klindworth A."/>
            <person name="Klockow C."/>
            <person name="Richter M."/>
            <person name="Achstetter T."/>
            <person name="Glockner F.O."/>
            <person name="Harder J."/>
        </authorList>
    </citation>
    <scope>NUCLEOTIDE SEQUENCE [LARGE SCALE GENOMIC DNA]</scope>
    <source>
        <strain evidence="2 3">SH28</strain>
    </source>
</reference>
<evidence type="ECO:0000313" key="3">
    <source>
        <dbReference type="Proteomes" id="UP000007993"/>
    </source>
</evidence>
<organism evidence="2 3">
    <name type="scientific">Rhodopirellula baltica SH28</name>
    <dbReference type="NCBI Taxonomy" id="993517"/>
    <lineage>
        <taxon>Bacteria</taxon>
        <taxon>Pseudomonadati</taxon>
        <taxon>Planctomycetota</taxon>
        <taxon>Planctomycetia</taxon>
        <taxon>Pirellulales</taxon>
        <taxon>Pirellulaceae</taxon>
        <taxon>Rhodopirellula</taxon>
    </lineage>
</organism>
<dbReference type="AlphaFoldDB" id="K5CWU9"/>
<evidence type="ECO:0000313" key="2">
    <source>
        <dbReference type="EMBL" id="EKJ98576.1"/>
    </source>
</evidence>
<name>K5CWU9_RHOBT</name>
<feature type="transmembrane region" description="Helical" evidence="1">
    <location>
        <begin position="6"/>
        <end position="27"/>
    </location>
</feature>
<gene>
    <name evidence="2" type="ORF">RBSH_06035</name>
</gene>
<dbReference type="PATRIC" id="fig|993517.3.peg.6536"/>
<dbReference type="Proteomes" id="UP000007993">
    <property type="component" value="Unassembled WGS sequence"/>
</dbReference>
<keyword evidence="1" id="KW-0472">Membrane</keyword>
<sequence>MIDTWSLNFSFVLPLICFLVIAIYGLFTSKPQAPLAAPAA</sequence>
<protein>
    <submittedName>
        <fullName evidence="2">Uncharacterized protein</fullName>
    </submittedName>
</protein>
<comment type="caution">
    <text evidence="2">The sequence shown here is derived from an EMBL/GenBank/DDBJ whole genome shotgun (WGS) entry which is preliminary data.</text>
</comment>
<evidence type="ECO:0000256" key="1">
    <source>
        <dbReference type="SAM" id="Phobius"/>
    </source>
</evidence>
<dbReference type="EMBL" id="AMCW01000174">
    <property type="protein sequence ID" value="EKJ98576.1"/>
    <property type="molecule type" value="Genomic_DNA"/>
</dbReference>
<accession>K5CWU9</accession>
<keyword evidence="1" id="KW-0812">Transmembrane</keyword>
<keyword evidence="1" id="KW-1133">Transmembrane helix</keyword>
<proteinExistence type="predicted"/>